<dbReference type="PRINTS" id="PR00344">
    <property type="entry name" value="BCTRLSENSOR"/>
</dbReference>
<evidence type="ECO:0000259" key="13">
    <source>
        <dbReference type="PROSITE" id="PS50885"/>
    </source>
</evidence>
<dbReference type="SUPFAM" id="SSF47384">
    <property type="entry name" value="Homodimeric domain of signal transducing histidine kinase"/>
    <property type="match status" value="1"/>
</dbReference>
<evidence type="ECO:0000259" key="12">
    <source>
        <dbReference type="PROSITE" id="PS50109"/>
    </source>
</evidence>
<dbReference type="PANTHER" id="PTHR45436:SF5">
    <property type="entry name" value="SENSOR HISTIDINE KINASE TRCS"/>
    <property type="match status" value="1"/>
</dbReference>
<keyword evidence="8 11" id="KW-1133">Transmembrane helix</keyword>
<proteinExistence type="predicted"/>
<accession>A0A1T4SX07</accession>
<dbReference type="InterPro" id="IPR036890">
    <property type="entry name" value="HATPase_C_sf"/>
</dbReference>
<dbReference type="InterPro" id="IPR003660">
    <property type="entry name" value="HAMP_dom"/>
</dbReference>
<dbReference type="InterPro" id="IPR036097">
    <property type="entry name" value="HisK_dim/P_sf"/>
</dbReference>
<dbReference type="Pfam" id="PF02518">
    <property type="entry name" value="HATPase_c"/>
    <property type="match status" value="1"/>
</dbReference>
<keyword evidence="5" id="KW-0808">Transferase</keyword>
<dbReference type="PROSITE" id="PS50109">
    <property type="entry name" value="HIS_KIN"/>
    <property type="match status" value="1"/>
</dbReference>
<dbReference type="Proteomes" id="UP000190092">
    <property type="component" value="Unassembled WGS sequence"/>
</dbReference>
<gene>
    <name evidence="14" type="ORF">SAMN02745126_05254</name>
</gene>
<dbReference type="InterPro" id="IPR050428">
    <property type="entry name" value="TCS_sensor_his_kinase"/>
</dbReference>
<dbReference type="RefSeq" id="WP_085936985.1">
    <property type="nucleotide sequence ID" value="NZ_FUWJ01000010.1"/>
</dbReference>
<dbReference type="EMBL" id="FUWJ01000010">
    <property type="protein sequence ID" value="SKA32458.1"/>
    <property type="molecule type" value="Genomic_DNA"/>
</dbReference>
<dbReference type="InterPro" id="IPR003594">
    <property type="entry name" value="HATPase_dom"/>
</dbReference>
<keyword evidence="7 14" id="KW-0418">Kinase</keyword>
<evidence type="ECO:0000256" key="7">
    <source>
        <dbReference type="ARBA" id="ARBA00022777"/>
    </source>
</evidence>
<sequence length="470" mass="51750">MIRGRLRKLSHQLAFEMVVVTLAVFTVLVIVTIGYYFLDKPELRRLTLEMQVRHIVDAMRRGDDPTAWEPYRRYPKSYGFRVFNHRQAFQRSIIAQANPELLQSLETDAKGPAVNAAAGRDLLSGVTSITTADIDGDGESENVWLMTGRSEVGGHIYWVQAAMVDDPAWQWRSVLAGELIDHAVVPTLFIVPALMLAVYFAARRALRPLNRVASQASELGDALTSGRPFTRLSGEGLPLEFDGVVSGINAMLTKLDRSLALQKEFTSDVAHQLRTPLAVLLLEVSELPPGEVRDRISQELGDLAHLVNELLNFAQAEDAMARQRYDVDIGGVARKVCEDLADAAFRSGKQIELDEPLTNVVVSGHPVLIDVAIRNVVENAIKLAPPRSTISIRVDADRTVIVEDRGPGVPDTQKELIFRRFWRGDKPRTLGSGVGLALVRRIAFLHGGDIHVEDRPGGGARFVIALGLAA</sequence>
<evidence type="ECO:0000256" key="10">
    <source>
        <dbReference type="ARBA" id="ARBA00023136"/>
    </source>
</evidence>
<keyword evidence="6 11" id="KW-0812">Transmembrane</keyword>
<dbReference type="SUPFAM" id="SSF55874">
    <property type="entry name" value="ATPase domain of HSP90 chaperone/DNA topoisomerase II/histidine kinase"/>
    <property type="match status" value="1"/>
</dbReference>
<feature type="domain" description="Histidine kinase" evidence="12">
    <location>
        <begin position="268"/>
        <end position="470"/>
    </location>
</feature>
<feature type="domain" description="HAMP" evidence="13">
    <location>
        <begin position="203"/>
        <end position="260"/>
    </location>
</feature>
<evidence type="ECO:0000256" key="9">
    <source>
        <dbReference type="ARBA" id="ARBA00023012"/>
    </source>
</evidence>
<dbReference type="PANTHER" id="PTHR45436">
    <property type="entry name" value="SENSOR HISTIDINE KINASE YKOH"/>
    <property type="match status" value="1"/>
</dbReference>
<dbReference type="InterPro" id="IPR004358">
    <property type="entry name" value="Sig_transdc_His_kin-like_C"/>
</dbReference>
<comment type="catalytic activity">
    <reaction evidence="1">
        <text>ATP + protein L-histidine = ADP + protein N-phospho-L-histidine.</text>
        <dbReference type="EC" id="2.7.13.3"/>
    </reaction>
</comment>
<name>A0A1T4SX07_9HYPH</name>
<dbReference type="Gene3D" id="3.30.565.10">
    <property type="entry name" value="Histidine kinase-like ATPase, C-terminal domain"/>
    <property type="match status" value="1"/>
</dbReference>
<evidence type="ECO:0000256" key="5">
    <source>
        <dbReference type="ARBA" id="ARBA00022679"/>
    </source>
</evidence>
<protein>
    <recommendedName>
        <fullName evidence="3">histidine kinase</fullName>
        <ecNumber evidence="3">2.7.13.3</ecNumber>
    </recommendedName>
</protein>
<dbReference type="SMART" id="SM00304">
    <property type="entry name" value="HAMP"/>
    <property type="match status" value="1"/>
</dbReference>
<evidence type="ECO:0000256" key="8">
    <source>
        <dbReference type="ARBA" id="ARBA00022989"/>
    </source>
</evidence>
<evidence type="ECO:0000256" key="3">
    <source>
        <dbReference type="ARBA" id="ARBA00012438"/>
    </source>
</evidence>
<dbReference type="EC" id="2.7.13.3" evidence="3"/>
<organism evidence="14 15">
    <name type="scientific">Enhydrobacter aerosaccus</name>
    <dbReference type="NCBI Taxonomy" id="225324"/>
    <lineage>
        <taxon>Bacteria</taxon>
        <taxon>Pseudomonadati</taxon>
        <taxon>Pseudomonadota</taxon>
        <taxon>Alphaproteobacteria</taxon>
        <taxon>Hyphomicrobiales</taxon>
        <taxon>Enhydrobacter</taxon>
    </lineage>
</organism>
<dbReference type="PROSITE" id="PS50885">
    <property type="entry name" value="HAMP"/>
    <property type="match status" value="1"/>
</dbReference>
<dbReference type="AlphaFoldDB" id="A0A1T4SX07"/>
<keyword evidence="15" id="KW-1185">Reference proteome</keyword>
<evidence type="ECO:0000256" key="4">
    <source>
        <dbReference type="ARBA" id="ARBA00022553"/>
    </source>
</evidence>
<dbReference type="Pfam" id="PF00512">
    <property type="entry name" value="HisKA"/>
    <property type="match status" value="1"/>
</dbReference>
<evidence type="ECO:0000313" key="14">
    <source>
        <dbReference type="EMBL" id="SKA32458.1"/>
    </source>
</evidence>
<evidence type="ECO:0000256" key="6">
    <source>
        <dbReference type="ARBA" id="ARBA00022692"/>
    </source>
</evidence>
<dbReference type="CDD" id="cd00082">
    <property type="entry name" value="HisKA"/>
    <property type="match status" value="1"/>
</dbReference>
<dbReference type="GO" id="GO:0016020">
    <property type="term" value="C:membrane"/>
    <property type="evidence" value="ECO:0007669"/>
    <property type="project" value="UniProtKB-SubCell"/>
</dbReference>
<dbReference type="SMART" id="SM00388">
    <property type="entry name" value="HisKA"/>
    <property type="match status" value="1"/>
</dbReference>
<dbReference type="InterPro" id="IPR005467">
    <property type="entry name" value="His_kinase_dom"/>
</dbReference>
<evidence type="ECO:0000313" key="15">
    <source>
        <dbReference type="Proteomes" id="UP000190092"/>
    </source>
</evidence>
<feature type="transmembrane region" description="Helical" evidence="11">
    <location>
        <begin position="12"/>
        <end position="38"/>
    </location>
</feature>
<keyword evidence="10 11" id="KW-0472">Membrane</keyword>
<evidence type="ECO:0000256" key="1">
    <source>
        <dbReference type="ARBA" id="ARBA00000085"/>
    </source>
</evidence>
<evidence type="ECO:0000256" key="11">
    <source>
        <dbReference type="SAM" id="Phobius"/>
    </source>
</evidence>
<keyword evidence="4" id="KW-0597">Phosphoprotein</keyword>
<dbReference type="SMART" id="SM00387">
    <property type="entry name" value="HATPase_c"/>
    <property type="match status" value="1"/>
</dbReference>
<dbReference type="STRING" id="225324.SAMN02745126_05254"/>
<dbReference type="GO" id="GO:0000155">
    <property type="term" value="F:phosphorelay sensor kinase activity"/>
    <property type="evidence" value="ECO:0007669"/>
    <property type="project" value="InterPro"/>
</dbReference>
<dbReference type="CDD" id="cd00075">
    <property type="entry name" value="HATPase"/>
    <property type="match status" value="1"/>
</dbReference>
<dbReference type="Gene3D" id="1.10.287.130">
    <property type="match status" value="1"/>
</dbReference>
<evidence type="ECO:0000256" key="2">
    <source>
        <dbReference type="ARBA" id="ARBA00004370"/>
    </source>
</evidence>
<dbReference type="OrthoDB" id="8673316at2"/>
<reference evidence="15" key="1">
    <citation type="submission" date="2017-02" db="EMBL/GenBank/DDBJ databases">
        <authorList>
            <person name="Varghese N."/>
            <person name="Submissions S."/>
        </authorList>
    </citation>
    <scope>NUCLEOTIDE SEQUENCE [LARGE SCALE GENOMIC DNA]</scope>
    <source>
        <strain evidence="15">ATCC 27094</strain>
    </source>
</reference>
<comment type="subcellular location">
    <subcellularLocation>
        <location evidence="2">Membrane</location>
    </subcellularLocation>
</comment>
<keyword evidence="9" id="KW-0902">Two-component regulatory system</keyword>
<dbReference type="InterPro" id="IPR003661">
    <property type="entry name" value="HisK_dim/P_dom"/>
</dbReference>